<accession>A0AAD5GKH8</accession>
<evidence type="ECO:0000313" key="1">
    <source>
        <dbReference type="EMBL" id="KAI7742963.1"/>
    </source>
</evidence>
<sequence length="94" mass="10074">MMATPTFITSKATVVVVVYGGREALQLQVDLSGDSSSIVRLCSNGEIFSLSDLPASHMEMASLDFGDELWPANKLGFTNNAIQVVVVGITYNSF</sequence>
<organism evidence="1 2">
    <name type="scientific">Ambrosia artemisiifolia</name>
    <name type="common">Common ragweed</name>
    <dbReference type="NCBI Taxonomy" id="4212"/>
    <lineage>
        <taxon>Eukaryota</taxon>
        <taxon>Viridiplantae</taxon>
        <taxon>Streptophyta</taxon>
        <taxon>Embryophyta</taxon>
        <taxon>Tracheophyta</taxon>
        <taxon>Spermatophyta</taxon>
        <taxon>Magnoliopsida</taxon>
        <taxon>eudicotyledons</taxon>
        <taxon>Gunneridae</taxon>
        <taxon>Pentapetalae</taxon>
        <taxon>asterids</taxon>
        <taxon>campanulids</taxon>
        <taxon>Asterales</taxon>
        <taxon>Asteraceae</taxon>
        <taxon>Asteroideae</taxon>
        <taxon>Heliantheae alliance</taxon>
        <taxon>Heliantheae</taxon>
        <taxon>Ambrosia</taxon>
    </lineage>
</organism>
<reference evidence="1" key="1">
    <citation type="submission" date="2022-06" db="EMBL/GenBank/DDBJ databases">
        <title>Uncovering the hologenomic basis of an extraordinary plant invasion.</title>
        <authorList>
            <person name="Bieker V.C."/>
            <person name="Martin M.D."/>
            <person name="Gilbert T."/>
            <person name="Hodgins K."/>
            <person name="Battlay P."/>
            <person name="Petersen B."/>
            <person name="Wilson J."/>
        </authorList>
    </citation>
    <scope>NUCLEOTIDE SEQUENCE</scope>
    <source>
        <strain evidence="1">AA19_3_7</strain>
        <tissue evidence="1">Leaf</tissue>
    </source>
</reference>
<proteinExistence type="predicted"/>
<dbReference type="AlphaFoldDB" id="A0AAD5GKH8"/>
<dbReference type="Proteomes" id="UP001206925">
    <property type="component" value="Unassembled WGS sequence"/>
</dbReference>
<keyword evidence="2" id="KW-1185">Reference proteome</keyword>
<protein>
    <submittedName>
        <fullName evidence="1">Uncharacterized protein</fullName>
    </submittedName>
</protein>
<dbReference type="EMBL" id="JAMZMK010007851">
    <property type="protein sequence ID" value="KAI7742963.1"/>
    <property type="molecule type" value="Genomic_DNA"/>
</dbReference>
<evidence type="ECO:0000313" key="2">
    <source>
        <dbReference type="Proteomes" id="UP001206925"/>
    </source>
</evidence>
<gene>
    <name evidence="1" type="ORF">M8C21_030245</name>
</gene>
<name>A0AAD5GKH8_AMBAR</name>
<comment type="caution">
    <text evidence="1">The sequence shown here is derived from an EMBL/GenBank/DDBJ whole genome shotgun (WGS) entry which is preliminary data.</text>
</comment>